<dbReference type="PROSITE" id="PS51857">
    <property type="entry name" value="CSD_2"/>
    <property type="match status" value="1"/>
</dbReference>
<comment type="caution">
    <text evidence="3">The sequence shown here is derived from an EMBL/GenBank/DDBJ whole genome shotgun (WGS) entry which is preliminary data.</text>
</comment>
<sequence>MSIKGTITEKYLDKGYGYITPAKGSLRIRFEFSDIKGSKEQLELNEEVIFVIAKDDKGHSQAIEIERLRHFHISLIVAIWFAFALAGCVWYFNYPSQVLVYYSVLNSLVLLVCWLDKRAIQKEKPTTSDSSYLFLSFLGGWVSAILFHHIWRLKKKSVVYKLLFFIVVSIQIIIVGWTLTPRGEAWLVAFIETLPPLPF</sequence>
<dbReference type="Pfam" id="PF00313">
    <property type="entry name" value="CSD"/>
    <property type="match status" value="1"/>
</dbReference>
<dbReference type="AlphaFoldDB" id="A0A9X3HQQ8"/>
<gene>
    <name evidence="3" type="ORF">MD483_06215</name>
</gene>
<organism evidence="3 4">
    <name type="scientific">Vibrio paucivorans</name>
    <dbReference type="NCBI Taxonomy" id="2829489"/>
    <lineage>
        <taxon>Bacteria</taxon>
        <taxon>Pseudomonadati</taxon>
        <taxon>Pseudomonadota</taxon>
        <taxon>Gammaproteobacteria</taxon>
        <taxon>Vibrionales</taxon>
        <taxon>Vibrionaceae</taxon>
        <taxon>Vibrio</taxon>
    </lineage>
</organism>
<dbReference type="Gene3D" id="2.40.50.140">
    <property type="entry name" value="Nucleic acid-binding proteins"/>
    <property type="match status" value="1"/>
</dbReference>
<feature type="domain" description="CSD" evidence="2">
    <location>
        <begin position="2"/>
        <end position="67"/>
    </location>
</feature>
<feature type="transmembrane region" description="Helical" evidence="1">
    <location>
        <begin position="71"/>
        <end position="92"/>
    </location>
</feature>
<dbReference type="InterPro" id="IPR002059">
    <property type="entry name" value="CSP_DNA-bd"/>
</dbReference>
<dbReference type="EMBL" id="JAKRRX010000024">
    <property type="protein sequence ID" value="MCW8333414.1"/>
    <property type="molecule type" value="Genomic_DNA"/>
</dbReference>
<dbReference type="Proteomes" id="UP001155586">
    <property type="component" value="Unassembled WGS sequence"/>
</dbReference>
<dbReference type="GO" id="GO:0003676">
    <property type="term" value="F:nucleic acid binding"/>
    <property type="evidence" value="ECO:0007669"/>
    <property type="project" value="InterPro"/>
</dbReference>
<evidence type="ECO:0000259" key="2">
    <source>
        <dbReference type="PROSITE" id="PS51857"/>
    </source>
</evidence>
<dbReference type="InterPro" id="IPR012340">
    <property type="entry name" value="NA-bd_OB-fold"/>
</dbReference>
<keyword evidence="4" id="KW-1185">Reference proteome</keyword>
<accession>A0A9X3HQQ8</accession>
<keyword evidence="1" id="KW-1133">Transmembrane helix</keyword>
<reference evidence="3" key="1">
    <citation type="submission" date="2022-02" db="EMBL/GenBank/DDBJ databases">
        <title>Vibrio sp. nov., a new bacterium isolated from Bohai sea, China.</title>
        <authorList>
            <person name="Yuan Y."/>
        </authorList>
    </citation>
    <scope>NUCLEOTIDE SEQUENCE</scope>
    <source>
        <strain evidence="3">DBSS07</strain>
    </source>
</reference>
<evidence type="ECO:0000313" key="3">
    <source>
        <dbReference type="EMBL" id="MCW8333414.1"/>
    </source>
</evidence>
<proteinExistence type="predicted"/>
<keyword evidence="1" id="KW-0472">Membrane</keyword>
<feature type="transmembrane region" description="Helical" evidence="1">
    <location>
        <begin position="157"/>
        <end position="179"/>
    </location>
</feature>
<evidence type="ECO:0000256" key="1">
    <source>
        <dbReference type="SAM" id="Phobius"/>
    </source>
</evidence>
<keyword evidence="1" id="KW-0812">Transmembrane</keyword>
<dbReference type="SUPFAM" id="SSF50249">
    <property type="entry name" value="Nucleic acid-binding proteins"/>
    <property type="match status" value="1"/>
</dbReference>
<dbReference type="RefSeq" id="WP_265686977.1">
    <property type="nucleotide sequence ID" value="NZ_JAKRRX010000024.1"/>
</dbReference>
<evidence type="ECO:0000313" key="4">
    <source>
        <dbReference type="Proteomes" id="UP001155586"/>
    </source>
</evidence>
<name>A0A9X3HQQ8_9VIBR</name>
<protein>
    <submittedName>
        <fullName evidence="3">Cold shock domain-containing protein</fullName>
    </submittedName>
</protein>
<feature type="transmembrane region" description="Helical" evidence="1">
    <location>
        <begin position="131"/>
        <end position="151"/>
    </location>
</feature>